<evidence type="ECO:0000256" key="3">
    <source>
        <dbReference type="ARBA" id="ARBA00022553"/>
    </source>
</evidence>
<evidence type="ECO:0000256" key="8">
    <source>
        <dbReference type="SAM" id="Phobius"/>
    </source>
</evidence>
<evidence type="ECO:0000259" key="9">
    <source>
        <dbReference type="PROSITE" id="PS50109"/>
    </source>
</evidence>
<gene>
    <name evidence="11" type="ORF">KZJ38_22445</name>
</gene>
<feature type="transmembrane region" description="Helical" evidence="8">
    <location>
        <begin position="370"/>
        <end position="394"/>
    </location>
</feature>
<keyword evidence="4" id="KW-0808">Transferase</keyword>
<evidence type="ECO:0000256" key="5">
    <source>
        <dbReference type="ARBA" id="ARBA00022777"/>
    </source>
</evidence>
<keyword evidence="8" id="KW-0472">Membrane</keyword>
<dbReference type="InterPro" id="IPR005467">
    <property type="entry name" value="His_kinase_dom"/>
</dbReference>
<feature type="domain" description="Histidine kinase" evidence="9">
    <location>
        <begin position="598"/>
        <end position="819"/>
    </location>
</feature>
<dbReference type="InterPro" id="IPR036097">
    <property type="entry name" value="HisK_dim/P_sf"/>
</dbReference>
<dbReference type="Gene3D" id="3.40.50.2300">
    <property type="match status" value="1"/>
</dbReference>
<reference evidence="11 12" key="1">
    <citation type="submission" date="2021-07" db="EMBL/GenBank/DDBJ databases">
        <title>Paraburkholderia edwinii protects Aspergillus sp. from phenazines by acting as a toxin sponge.</title>
        <authorList>
            <person name="Dahlstrom K.M."/>
            <person name="Newman D.K."/>
        </authorList>
    </citation>
    <scope>NUCLEOTIDE SEQUENCE [LARGE SCALE GENOMIC DNA]</scope>
    <source>
        <strain evidence="11 12">Pe01</strain>
    </source>
</reference>
<dbReference type="RefSeq" id="WP_219801909.1">
    <property type="nucleotide sequence ID" value="NZ_CP080096.1"/>
</dbReference>
<proteinExistence type="predicted"/>
<organism evidence="11 12">
    <name type="scientific">Paraburkholderia edwinii</name>
    <dbReference type="NCBI Taxonomy" id="2861782"/>
    <lineage>
        <taxon>Bacteria</taxon>
        <taxon>Pseudomonadati</taxon>
        <taxon>Pseudomonadota</taxon>
        <taxon>Betaproteobacteria</taxon>
        <taxon>Burkholderiales</taxon>
        <taxon>Burkholderiaceae</taxon>
        <taxon>Paraburkholderia</taxon>
    </lineage>
</organism>
<dbReference type="InterPro" id="IPR001789">
    <property type="entry name" value="Sig_transdc_resp-reg_receiver"/>
</dbReference>
<dbReference type="InterPro" id="IPR011006">
    <property type="entry name" value="CheY-like_superfamily"/>
</dbReference>
<feature type="compositionally biased region" description="Basic and acidic residues" evidence="7">
    <location>
        <begin position="1143"/>
        <end position="1154"/>
    </location>
</feature>
<dbReference type="SUPFAM" id="SSF47226">
    <property type="entry name" value="Histidine-containing phosphotransfer domain, HPT domain"/>
    <property type="match status" value="1"/>
</dbReference>
<keyword evidence="8" id="KW-0812">Transmembrane</keyword>
<feature type="transmembrane region" description="Helical" evidence="8">
    <location>
        <begin position="343"/>
        <end position="364"/>
    </location>
</feature>
<feature type="domain" description="Response regulatory" evidence="10">
    <location>
        <begin position="1018"/>
        <end position="1132"/>
    </location>
</feature>
<dbReference type="InterPro" id="IPR036890">
    <property type="entry name" value="HATPase_C_sf"/>
</dbReference>
<evidence type="ECO:0000313" key="11">
    <source>
        <dbReference type="EMBL" id="QYD72486.1"/>
    </source>
</evidence>
<dbReference type="SUPFAM" id="SSF47384">
    <property type="entry name" value="Homodimeric domain of signal transducing histidine kinase"/>
    <property type="match status" value="1"/>
</dbReference>
<evidence type="ECO:0000313" key="12">
    <source>
        <dbReference type="Proteomes" id="UP000826462"/>
    </source>
</evidence>
<dbReference type="CDD" id="cd16922">
    <property type="entry name" value="HATPase_EvgS-ArcB-TorS-like"/>
    <property type="match status" value="1"/>
</dbReference>
<dbReference type="PANTHER" id="PTHR43047">
    <property type="entry name" value="TWO-COMPONENT HISTIDINE PROTEIN KINASE"/>
    <property type="match status" value="1"/>
</dbReference>
<dbReference type="PANTHER" id="PTHR43047:SF64">
    <property type="entry name" value="HISTIDINE KINASE CONTAINING CHEY-HOMOLOGOUS RECEIVER DOMAIN AND PAS DOMAIN-RELATED"/>
    <property type="match status" value="1"/>
</dbReference>
<keyword evidence="5" id="KW-0418">Kinase</keyword>
<dbReference type="SMART" id="SM00448">
    <property type="entry name" value="REC"/>
    <property type="match status" value="1"/>
</dbReference>
<dbReference type="EC" id="2.7.13.3" evidence="2"/>
<dbReference type="EMBL" id="CP080096">
    <property type="protein sequence ID" value="QYD72486.1"/>
    <property type="molecule type" value="Genomic_DNA"/>
</dbReference>
<dbReference type="InterPro" id="IPR003661">
    <property type="entry name" value="HisK_dim/P_dom"/>
</dbReference>
<evidence type="ECO:0000256" key="4">
    <source>
        <dbReference type="ARBA" id="ARBA00022679"/>
    </source>
</evidence>
<dbReference type="PRINTS" id="PR00344">
    <property type="entry name" value="BCTRLSENSOR"/>
</dbReference>
<keyword evidence="3 6" id="KW-0597">Phosphoprotein</keyword>
<evidence type="ECO:0000256" key="7">
    <source>
        <dbReference type="SAM" id="MobiDB-lite"/>
    </source>
</evidence>
<dbReference type="Proteomes" id="UP000826462">
    <property type="component" value="Chromosome 2"/>
</dbReference>
<dbReference type="CDD" id="cd00082">
    <property type="entry name" value="HisKA"/>
    <property type="match status" value="1"/>
</dbReference>
<keyword evidence="8" id="KW-1133">Transmembrane helix</keyword>
<evidence type="ECO:0000259" key="10">
    <source>
        <dbReference type="PROSITE" id="PS50110"/>
    </source>
</evidence>
<dbReference type="Pfam" id="PF00072">
    <property type="entry name" value="Response_reg"/>
    <property type="match status" value="1"/>
</dbReference>
<feature type="region of interest" description="Disordered" evidence="7">
    <location>
        <begin position="1135"/>
        <end position="1154"/>
    </location>
</feature>
<accession>A0ABX8UTZ7</accession>
<protein>
    <recommendedName>
        <fullName evidence="2">histidine kinase</fullName>
        <ecNumber evidence="2">2.7.13.3</ecNumber>
    </recommendedName>
</protein>
<feature type="modified residue" description="4-aspartylphosphate" evidence="6">
    <location>
        <position position="1067"/>
    </location>
</feature>
<dbReference type="InterPro" id="IPR004358">
    <property type="entry name" value="Sig_transdc_His_kin-like_C"/>
</dbReference>
<evidence type="ECO:0000256" key="6">
    <source>
        <dbReference type="PROSITE-ProRule" id="PRU00169"/>
    </source>
</evidence>
<keyword evidence="12" id="KW-1185">Reference proteome</keyword>
<dbReference type="SUPFAM" id="SSF52172">
    <property type="entry name" value="CheY-like"/>
    <property type="match status" value="1"/>
</dbReference>
<dbReference type="CDD" id="cd17546">
    <property type="entry name" value="REC_hyHK_CKI1_RcsC-like"/>
    <property type="match status" value="1"/>
</dbReference>
<dbReference type="PROSITE" id="PS50110">
    <property type="entry name" value="RESPONSE_REGULATORY"/>
    <property type="match status" value="1"/>
</dbReference>
<dbReference type="PROSITE" id="PS50109">
    <property type="entry name" value="HIS_KIN"/>
    <property type="match status" value="1"/>
</dbReference>
<name>A0ABX8UTZ7_9BURK</name>
<feature type="transmembrane region" description="Helical" evidence="8">
    <location>
        <begin position="56"/>
        <end position="80"/>
    </location>
</feature>
<dbReference type="SMART" id="SM00387">
    <property type="entry name" value="HATPase_c"/>
    <property type="match status" value="1"/>
</dbReference>
<dbReference type="SMART" id="SM00388">
    <property type="entry name" value="HisKA"/>
    <property type="match status" value="1"/>
</dbReference>
<sequence length="1258" mass="134833">MQAKRETRLAAAPLHLPAHLPAHLLDAMPNILDRTQESLPDAFASLAANARRQQRLYFATIAVLLAIVAISVTLLATLAIDKQLDVQRRTSAQNAADVSLFLHRGLSFLIRTELTVQFYRQTNDAHDAPDELVRQIAGSGVAAGRSSTLGVPFDVTVSAATRASWGADLRTQLWRVTETAEATLATREAFELPYQVMLIGLDGDYAAVLPAPGTDRKVAPPGATLASSLREAILGALAAQSGARVLAKGERVLVGPYIDPLLGVPVVAALSMQRVADKPVMLIAMTFPASAMLGKLHQPPDSATLLLGSARHRPITSKPPLATATTQWLQALGERTSAGGMRYLARGVVFVDAVTPGHSLLVSYVPWRAVIAAIAWQLGAIIGLGLLLVIAMALTAKFWGMRLLHDWHDEARRALESETINHIVVSGTPVGLCIVRQQDFSVVASNQLARDLMRLGNAAHLPPHIAAAYTEHSLHAIASTFTSTSTPVSSIAPAPGSVPAPGVEPPLEGNHAEFIVAALPKQGDAPSVSDASNASDVTSAADAPMLQINYESARHDNEDVLFCAILDISARYALDQQLRAAQRETQALMRAQSNFFAAMSHEIRTPMNALLGNLELLSTNPGLEQHEPRVRAVGMAADGLRRIVNDILDFSKIDAGMMQLVSEPFNPLDDLENLALSYAPLAAKRPLNFYAYLSPALNRMRQGDSTRVVQVVNNLLSNAFKFTSSGKVTLSAQMQDDDAGRDMLVCRVSDSGMGMDAQQVARVFKPFVQAEPGTASRFGGTGLGLSICVRLCELMGGTVAVESVQGVGSAFTVRLPLTASAGVAESVAQAAAPSSLAPAVRGSAFVLCREHAGAQWFDEVLALQGWQATCVTSLDAARNWLRVNRPLFMIVTGEYDEDAIAQLRVYRSVNAVWMTLAGPLSAAARGDGVWEVTAFNQRALNAAIERVLRNEQHDEVLDDDAYGNAQGNASLHERGALVADGEAQIPASHASGELREPRASAMANAARTLDPSALTGLRVLVAEDNPLNQALVIDQLATLHCEPIVVGDGKQALAVLSQTEVDLVLTDIHMPEMDGYALMAALRDAYPALPVIAFSAVTGAEQAQEWRQRGFAGYIPKPASLQQLRTGLLALREGPSRSQPVHHAADEPHPPAVSEEQHALDTVDKSRYLAMLKDHLSTDLPRLASIIDACDCPALRDWAHSAGGAFLIVREPQFADRCRELQRLCDAARTWTPAIAQYALSLHDTLRSHFGLDEPSLH</sequence>
<evidence type="ECO:0000256" key="1">
    <source>
        <dbReference type="ARBA" id="ARBA00000085"/>
    </source>
</evidence>
<dbReference type="InterPro" id="IPR036641">
    <property type="entry name" value="HPT_dom_sf"/>
</dbReference>
<dbReference type="Gene3D" id="3.30.565.10">
    <property type="entry name" value="Histidine kinase-like ATPase, C-terminal domain"/>
    <property type="match status" value="1"/>
</dbReference>
<dbReference type="Gene3D" id="1.10.287.130">
    <property type="match status" value="1"/>
</dbReference>
<dbReference type="InterPro" id="IPR003594">
    <property type="entry name" value="HATPase_dom"/>
</dbReference>
<comment type="catalytic activity">
    <reaction evidence="1">
        <text>ATP + protein L-histidine = ADP + protein N-phospho-L-histidine.</text>
        <dbReference type="EC" id="2.7.13.3"/>
    </reaction>
</comment>
<dbReference type="SUPFAM" id="SSF55874">
    <property type="entry name" value="ATPase domain of HSP90 chaperone/DNA topoisomerase II/histidine kinase"/>
    <property type="match status" value="1"/>
</dbReference>
<evidence type="ECO:0000256" key="2">
    <source>
        <dbReference type="ARBA" id="ARBA00012438"/>
    </source>
</evidence>
<dbReference type="Pfam" id="PF02518">
    <property type="entry name" value="HATPase_c"/>
    <property type="match status" value="1"/>
</dbReference>
<dbReference type="Pfam" id="PF00512">
    <property type="entry name" value="HisKA"/>
    <property type="match status" value="1"/>
</dbReference>